<reference evidence="4 5" key="1">
    <citation type="journal article" date="2017" name="Int. J. Syst. Evol. Microbiol.">
        <title>Rouxiella badensis sp. nov. and Rouxiella silvae sp. nov. isolated from peat bog soil in Germany and emendation of the genus description.</title>
        <authorList>
            <person name="Le Fleche-Mateos A."/>
            <person name="Kugler J.H."/>
            <person name="Hansen S.H."/>
            <person name="Syldatk C."/>
            <person name="Hausmann R."/>
            <person name="Lomprez F."/>
            <person name="Vandenbogaert M."/>
            <person name="Manuguerra J.C."/>
            <person name="Grimont P.A."/>
        </authorList>
    </citation>
    <scope>NUCLEOTIDE SEQUENCE [LARGE SCALE GENOMIC DNA]</scope>
    <source>
        <strain evidence="4 5">DSM 100043</strain>
    </source>
</reference>
<dbReference type="RefSeq" id="WP_084912933.1">
    <property type="nucleotide sequence ID" value="NZ_MRWE01000029.1"/>
</dbReference>
<dbReference type="SMART" id="SM00869">
    <property type="entry name" value="Autotransporter"/>
    <property type="match status" value="1"/>
</dbReference>
<dbReference type="PANTHER" id="PTHR31126">
    <property type="entry name" value="TYROSINE-PROTEIN PHOSPHATASE"/>
    <property type="match status" value="1"/>
</dbReference>
<dbReference type="AlphaFoldDB" id="A0A1X0WCC1"/>
<dbReference type="InterPro" id="IPR029021">
    <property type="entry name" value="Prot-tyrosine_phosphatase-like"/>
</dbReference>
<dbReference type="Proteomes" id="UP000192536">
    <property type="component" value="Unassembled WGS sequence"/>
</dbReference>
<feature type="domain" description="Autotransporter" evidence="3">
    <location>
        <begin position="372"/>
        <end position="647"/>
    </location>
</feature>
<dbReference type="Gene3D" id="3.90.190.10">
    <property type="entry name" value="Protein tyrosine phosphatase superfamily"/>
    <property type="match status" value="1"/>
</dbReference>
<keyword evidence="2" id="KW-0732">Signal</keyword>
<dbReference type="Gene3D" id="2.40.128.130">
    <property type="entry name" value="Autotransporter beta-domain"/>
    <property type="match status" value="1"/>
</dbReference>
<dbReference type="Pfam" id="PF13350">
    <property type="entry name" value="Y_phosphatase3"/>
    <property type="match status" value="1"/>
</dbReference>
<dbReference type="STRING" id="1646377.BS640_16380"/>
<evidence type="ECO:0000256" key="1">
    <source>
        <dbReference type="ARBA" id="ARBA00009580"/>
    </source>
</evidence>
<feature type="signal peptide" evidence="2">
    <location>
        <begin position="1"/>
        <end position="21"/>
    </location>
</feature>
<feature type="chain" id="PRO_5012281288" evidence="2">
    <location>
        <begin position="22"/>
        <end position="647"/>
    </location>
</feature>
<gene>
    <name evidence="4" type="ORF">BS640_16380</name>
</gene>
<evidence type="ECO:0000259" key="3">
    <source>
        <dbReference type="PROSITE" id="PS51208"/>
    </source>
</evidence>
<dbReference type="EMBL" id="MRWE01000029">
    <property type="protein sequence ID" value="ORJ24436.1"/>
    <property type="molecule type" value="Genomic_DNA"/>
</dbReference>
<dbReference type="InterPro" id="IPR016130">
    <property type="entry name" value="Tyr_Pase_AS"/>
</dbReference>
<dbReference type="SUPFAM" id="SSF103515">
    <property type="entry name" value="Autotransporter"/>
    <property type="match status" value="1"/>
</dbReference>
<protein>
    <submittedName>
        <fullName evidence="4">Autotransporter outer membrane beta-barrel domain-containing protein</fullName>
    </submittedName>
</protein>
<dbReference type="PROSITE" id="PS00383">
    <property type="entry name" value="TYR_PHOSPHATASE_1"/>
    <property type="match status" value="1"/>
</dbReference>
<dbReference type="Pfam" id="PF03797">
    <property type="entry name" value="Autotransporter"/>
    <property type="match status" value="1"/>
</dbReference>
<dbReference type="PANTHER" id="PTHR31126:SF1">
    <property type="entry name" value="TYROSINE SPECIFIC PROTEIN PHOSPHATASES DOMAIN-CONTAINING PROTEIN"/>
    <property type="match status" value="1"/>
</dbReference>
<evidence type="ECO:0000256" key="2">
    <source>
        <dbReference type="SAM" id="SignalP"/>
    </source>
</evidence>
<comment type="caution">
    <text evidence="4">The sequence shown here is derived from an EMBL/GenBank/DDBJ whole genome shotgun (WGS) entry which is preliminary data.</text>
</comment>
<evidence type="ECO:0000313" key="4">
    <source>
        <dbReference type="EMBL" id="ORJ24436.1"/>
    </source>
</evidence>
<keyword evidence="5" id="KW-1185">Reference proteome</keyword>
<sequence length="647" mass="67710">MKLKLAVAISLLCTPALNAYASDVTITTPILSSMDNFRDIAGTTTAYSTTYGGTMRSGVFYRSNVFTPSDADLATLETLGITHIYDLRTSSEIAATPDTVPSNITYTNINILGDSSSAATASSSSTSAASLLTSLGSASGAEQYMDETYKEFVDDKNVSSEFGVLLNDLASTKGAALFHCTAGKDRTGWATAILQSIAGVSTRDIYQDYLATNTYTAARINAELAAMPAAEAAIYAPLLTVEASYLTTAFDEVIAEYGSMQNYLTEGLGLSQATIYVLRAKMVLYSTLPGQAGMRGNDAEGAELLNELQNSSLSGAYTNYNYYLQSAIDAGTLGGVQSTVGGQVYADTSGYLLRQNSLLDDALAPYTDSSRMKDGESNLWATALSGYLGTGGSAQASSSNEHSTGVMMGLGQRFNSRVSGYGTFGYDRGSVGAAGGEVKTNLTFVGAGGRLAFNNLDAGAFLAADVNAGWVNDNGKRQLGGGLGTAWGDTEGQLVGGTLRLGYASDLGWVRVEPSVGGRVSYLKLDAFQERGSELALDMNRTSETSTRGVANLKFAFRPSEAGNWAITPAVNLGYEHDFSNPTVSSSGELYGYSVTQDSSYHSHNFYTAGLNVIASHGPVSLGAQVAALGSGDTKGVSGSLNLSYIF</sequence>
<proteinExistence type="inferred from homology"/>
<dbReference type="InterPro" id="IPR005546">
    <property type="entry name" value="Autotransporte_beta"/>
</dbReference>
<dbReference type="SUPFAM" id="SSF52799">
    <property type="entry name" value="(Phosphotyrosine protein) phosphatases II"/>
    <property type="match status" value="1"/>
</dbReference>
<dbReference type="InterPro" id="IPR026893">
    <property type="entry name" value="Tyr/Ser_Pase_IphP-type"/>
</dbReference>
<dbReference type="GO" id="GO:0004721">
    <property type="term" value="F:phosphoprotein phosphatase activity"/>
    <property type="evidence" value="ECO:0007669"/>
    <property type="project" value="InterPro"/>
</dbReference>
<comment type="similarity">
    <text evidence="1">Belongs to the protein-tyrosine phosphatase family.</text>
</comment>
<name>A0A1X0WCC1_9GAMM</name>
<dbReference type="PROSITE" id="PS51208">
    <property type="entry name" value="AUTOTRANSPORTER"/>
    <property type="match status" value="1"/>
</dbReference>
<organism evidence="4 5">
    <name type="scientific">Rouxiella badensis</name>
    <dbReference type="NCBI Taxonomy" id="1646377"/>
    <lineage>
        <taxon>Bacteria</taxon>
        <taxon>Pseudomonadati</taxon>
        <taxon>Pseudomonadota</taxon>
        <taxon>Gammaproteobacteria</taxon>
        <taxon>Enterobacterales</taxon>
        <taxon>Yersiniaceae</taxon>
        <taxon>Rouxiella</taxon>
    </lineage>
</organism>
<accession>A0A1X0WCC1</accession>
<evidence type="ECO:0000313" key="5">
    <source>
        <dbReference type="Proteomes" id="UP000192536"/>
    </source>
</evidence>
<dbReference type="InterPro" id="IPR036709">
    <property type="entry name" value="Autotransporte_beta_dom_sf"/>
</dbReference>